<feature type="transmembrane region" description="Helical" evidence="1">
    <location>
        <begin position="214"/>
        <end position="234"/>
    </location>
</feature>
<evidence type="ECO:0000313" key="2">
    <source>
        <dbReference type="EMBL" id="AYD40336.1"/>
    </source>
</evidence>
<keyword evidence="3" id="KW-1185">Reference proteome</keyword>
<keyword evidence="1" id="KW-0472">Membrane</keyword>
<feature type="transmembrane region" description="Helical" evidence="1">
    <location>
        <begin position="351"/>
        <end position="372"/>
    </location>
</feature>
<sequence length="377" mass="42166">MLIKQTICSKILNSLKNKFFLIGLIICTVIFAVSFYCTSRNEEFYNKDIAKVIQINIINSKISDMNGKSESIKKQKIEAVIMNGKYKNQKIKLENVTSYSEVNDLNLKVNDEIFVSVYKNKEGQISAKLLDFKRDKYILRIAMVFVVFMLIVGGYKGLRSLVSVTINVFILVILVELFSHGANLTLLSIIASVLFILLSILIVCGVSRKTLSSIVSTFICTFVTMLIAILIIKMRNWSGVHFEEMEFLTHPPESIFIIELLIGTLGGIMDIAISISASLNEIYNKNLDIDKKELIASGKEVGKDIMGTMTNTLVFAYVSGSIPIILLLMSNGYSISYIININLSLEIIRALVGSIGIVLSIPISIYTSTAFLKDWRF</sequence>
<feature type="transmembrane region" description="Helical" evidence="1">
    <location>
        <begin position="186"/>
        <end position="208"/>
    </location>
</feature>
<gene>
    <name evidence="2" type="ORF">D4Z93_07290</name>
</gene>
<dbReference type="PANTHER" id="PTHR41771:SF1">
    <property type="entry name" value="MEMBRANE PROTEIN"/>
    <property type="match status" value="1"/>
</dbReference>
<keyword evidence="1" id="KW-1133">Transmembrane helix</keyword>
<proteinExistence type="predicted"/>
<protein>
    <submittedName>
        <fullName evidence="2">YibE/F family protein</fullName>
    </submittedName>
</protein>
<evidence type="ECO:0000313" key="3">
    <source>
        <dbReference type="Proteomes" id="UP000266301"/>
    </source>
</evidence>
<dbReference type="KEGG" id="cfer:D4Z93_07290"/>
<feature type="transmembrane region" description="Helical" evidence="1">
    <location>
        <begin position="137"/>
        <end position="155"/>
    </location>
</feature>
<feature type="transmembrane region" description="Helical" evidence="1">
    <location>
        <begin position="255"/>
        <end position="277"/>
    </location>
</feature>
<dbReference type="AlphaFoldDB" id="A0A386H3U4"/>
<dbReference type="InterPro" id="IPR012507">
    <property type="entry name" value="YibE_F"/>
</dbReference>
<reference evidence="2 3" key="1">
    <citation type="journal article" date="2019" name="Int. J. Syst. Evol. Microbiol.">
        <title>Clostridium fermenticellae sp. nov., isolated from the mud in a fermentation cellar for the production of the Chinese liquor, baijiu.</title>
        <authorList>
            <person name="Xu P.X."/>
            <person name="Chai L.J."/>
            <person name="Qiu T."/>
            <person name="Zhang X.J."/>
            <person name="Lu Z.M."/>
            <person name="Xiao C."/>
            <person name="Wang S.T."/>
            <person name="Shen C.H."/>
            <person name="Shi J.S."/>
            <person name="Xu Z.H."/>
        </authorList>
    </citation>
    <scope>NUCLEOTIDE SEQUENCE [LARGE SCALE GENOMIC DNA]</scope>
    <source>
        <strain evidence="2 3">JN500901</strain>
    </source>
</reference>
<feature type="transmembrane region" description="Helical" evidence="1">
    <location>
        <begin position="19"/>
        <end position="37"/>
    </location>
</feature>
<dbReference type="RefSeq" id="WP_119971914.1">
    <property type="nucleotide sequence ID" value="NZ_CP032416.1"/>
</dbReference>
<dbReference type="EMBL" id="CP032416">
    <property type="protein sequence ID" value="AYD40336.1"/>
    <property type="molecule type" value="Genomic_DNA"/>
</dbReference>
<dbReference type="OrthoDB" id="5753718at2"/>
<keyword evidence="1" id="KW-0812">Transmembrane</keyword>
<dbReference type="PANTHER" id="PTHR41771">
    <property type="entry name" value="MEMBRANE PROTEIN-RELATED"/>
    <property type="match status" value="1"/>
</dbReference>
<feature type="transmembrane region" description="Helical" evidence="1">
    <location>
        <begin position="314"/>
        <end position="339"/>
    </location>
</feature>
<evidence type="ECO:0000256" key="1">
    <source>
        <dbReference type="SAM" id="Phobius"/>
    </source>
</evidence>
<dbReference type="Pfam" id="PF07907">
    <property type="entry name" value="YibE_F"/>
    <property type="match status" value="1"/>
</dbReference>
<organism evidence="2 3">
    <name type="scientific">Clostridium fermenticellae</name>
    <dbReference type="NCBI Taxonomy" id="2068654"/>
    <lineage>
        <taxon>Bacteria</taxon>
        <taxon>Bacillati</taxon>
        <taxon>Bacillota</taxon>
        <taxon>Clostridia</taxon>
        <taxon>Eubacteriales</taxon>
        <taxon>Clostridiaceae</taxon>
        <taxon>Clostridium</taxon>
    </lineage>
</organism>
<dbReference type="Proteomes" id="UP000266301">
    <property type="component" value="Chromosome"/>
</dbReference>
<name>A0A386H3U4_9CLOT</name>
<accession>A0A386H3U4</accession>
<feature type="transmembrane region" description="Helical" evidence="1">
    <location>
        <begin position="161"/>
        <end position="179"/>
    </location>
</feature>